<dbReference type="PROSITE" id="PS50943">
    <property type="entry name" value="HTH_CROC1"/>
    <property type="match status" value="1"/>
</dbReference>
<sequence>MKSINDIRRDNLRDIINSDFEGKQIRLASALKLTPNLVSRWLKPSFDKNSKNIGDSVARKIEEIARKPQYWLDTDHVMAIAAGDSDTGLITEIGEVAAHNLEMWMLGNRDLKSQARVAEKAGVSQSTVNRLLKKEASISINNLASIAGVFGRRPYELLVPPRDESLITYDRSKYAKLPAEDKAKIESFIEFILSQNQKRSEE</sequence>
<dbReference type="SUPFAM" id="SSF47413">
    <property type="entry name" value="lambda repressor-like DNA-binding domains"/>
    <property type="match status" value="1"/>
</dbReference>
<dbReference type="PATRIC" id="fig|28152.8.peg.1483"/>
<dbReference type="InterPro" id="IPR010982">
    <property type="entry name" value="Lambda_DNA-bd_dom_sf"/>
</dbReference>
<dbReference type="InterPro" id="IPR001387">
    <property type="entry name" value="Cro/C1-type_HTH"/>
</dbReference>
<feature type="domain" description="HTH cro/C1-type" evidence="1">
    <location>
        <begin position="113"/>
        <end position="157"/>
    </location>
</feature>
<dbReference type="GO" id="GO:0003677">
    <property type="term" value="F:DNA binding"/>
    <property type="evidence" value="ECO:0007669"/>
    <property type="project" value="InterPro"/>
</dbReference>
<gene>
    <name evidence="2" type="ORF">ERS008491_02059</name>
</gene>
<dbReference type="Gene3D" id="1.10.260.40">
    <property type="entry name" value="lambda repressor-like DNA-binding domains"/>
    <property type="match status" value="1"/>
</dbReference>
<dbReference type="EMBL" id="CPYI01000007">
    <property type="protein sequence ID" value="CNE71478.1"/>
    <property type="molecule type" value="Genomic_DNA"/>
</dbReference>
<reference evidence="2 3" key="1">
    <citation type="submission" date="2015-03" db="EMBL/GenBank/DDBJ databases">
        <authorList>
            <person name="Murphy D."/>
        </authorList>
    </citation>
    <scope>NUCLEOTIDE SEQUENCE [LARGE SCALE GENOMIC DNA]</scope>
    <source>
        <strain evidence="2 3">FCF326</strain>
    </source>
</reference>
<protein>
    <submittedName>
        <fullName evidence="2">Helix-turn-helix</fullName>
    </submittedName>
</protein>
<evidence type="ECO:0000313" key="2">
    <source>
        <dbReference type="EMBL" id="CNE71478.1"/>
    </source>
</evidence>
<proteinExistence type="predicted"/>
<dbReference type="SMART" id="SM00530">
    <property type="entry name" value="HTH_XRE"/>
    <property type="match status" value="1"/>
</dbReference>
<dbReference type="KEGG" id="ykr:CH54_1428"/>
<accession>A0A0T9L9X3</accession>
<dbReference type="RefSeq" id="WP_038635389.1">
    <property type="nucleotide sequence ID" value="NZ_CAWMAB010000007.1"/>
</dbReference>
<dbReference type="Pfam" id="PF01381">
    <property type="entry name" value="HTH_3"/>
    <property type="match status" value="1"/>
</dbReference>
<name>A0A0T9L9X3_YERKR</name>
<dbReference type="CDD" id="cd00093">
    <property type="entry name" value="HTH_XRE"/>
    <property type="match status" value="1"/>
</dbReference>
<dbReference type="Proteomes" id="UP000045824">
    <property type="component" value="Unassembled WGS sequence"/>
</dbReference>
<evidence type="ECO:0000259" key="1">
    <source>
        <dbReference type="PROSITE" id="PS50943"/>
    </source>
</evidence>
<evidence type="ECO:0000313" key="3">
    <source>
        <dbReference type="Proteomes" id="UP000045824"/>
    </source>
</evidence>
<organism evidence="2 3">
    <name type="scientific">Yersinia kristensenii</name>
    <dbReference type="NCBI Taxonomy" id="28152"/>
    <lineage>
        <taxon>Bacteria</taxon>
        <taxon>Pseudomonadati</taxon>
        <taxon>Pseudomonadota</taxon>
        <taxon>Gammaproteobacteria</taxon>
        <taxon>Enterobacterales</taxon>
        <taxon>Yersiniaceae</taxon>
        <taxon>Yersinia</taxon>
    </lineage>
</organism>
<dbReference type="AlphaFoldDB" id="A0A0T9L9X3"/>